<organism evidence="3 4">
    <name type="scientific">Caenorhabditis remanei</name>
    <name type="common">Caenorhabditis vulgaris</name>
    <dbReference type="NCBI Taxonomy" id="31234"/>
    <lineage>
        <taxon>Eukaryota</taxon>
        <taxon>Metazoa</taxon>
        <taxon>Ecdysozoa</taxon>
        <taxon>Nematoda</taxon>
        <taxon>Chromadorea</taxon>
        <taxon>Rhabditida</taxon>
        <taxon>Rhabditina</taxon>
        <taxon>Rhabditomorpha</taxon>
        <taxon>Rhabditoidea</taxon>
        <taxon>Rhabditidae</taxon>
        <taxon>Peloderinae</taxon>
        <taxon>Caenorhabditis</taxon>
    </lineage>
</organism>
<keyword evidence="1" id="KW-0732">Signal</keyword>
<protein>
    <recommendedName>
        <fullName evidence="2">Chitin-binding type-2 domain-containing protein</fullName>
    </recommendedName>
</protein>
<evidence type="ECO:0000259" key="2">
    <source>
        <dbReference type="Pfam" id="PF01607"/>
    </source>
</evidence>
<evidence type="ECO:0000313" key="4">
    <source>
        <dbReference type="Proteomes" id="UP000483820"/>
    </source>
</evidence>
<dbReference type="InterPro" id="IPR036508">
    <property type="entry name" value="Chitin-bd_dom_sf"/>
</dbReference>
<dbReference type="CTD" id="78773184"/>
<dbReference type="GO" id="GO:0008061">
    <property type="term" value="F:chitin binding"/>
    <property type="evidence" value="ECO:0007669"/>
    <property type="project" value="InterPro"/>
</dbReference>
<accession>A0A6A5HMY0</accession>
<dbReference type="Gene3D" id="2.170.140.10">
    <property type="entry name" value="Chitin binding domain"/>
    <property type="match status" value="1"/>
</dbReference>
<feature type="domain" description="Chitin-binding type-2" evidence="2">
    <location>
        <begin position="35"/>
        <end position="78"/>
    </location>
</feature>
<dbReference type="Proteomes" id="UP000483820">
    <property type="component" value="Chromosome I"/>
</dbReference>
<proteinExistence type="predicted"/>
<dbReference type="KEGG" id="crq:GCK72_000812"/>
<name>A0A6A5HMY0_CAERE</name>
<feature type="signal peptide" evidence="1">
    <location>
        <begin position="1"/>
        <end position="16"/>
    </location>
</feature>
<dbReference type="RefSeq" id="XP_053591343.1">
    <property type="nucleotide sequence ID" value="XM_053722698.1"/>
</dbReference>
<comment type="caution">
    <text evidence="3">The sequence shown here is derived from an EMBL/GenBank/DDBJ whole genome shotgun (WGS) entry which is preliminary data.</text>
</comment>
<dbReference type="InterPro" id="IPR002557">
    <property type="entry name" value="Chitin-bd_dom"/>
</dbReference>
<evidence type="ECO:0000313" key="3">
    <source>
        <dbReference type="EMBL" id="KAF1768999.1"/>
    </source>
</evidence>
<dbReference type="EMBL" id="WUAV01000001">
    <property type="protein sequence ID" value="KAF1768999.1"/>
    <property type="molecule type" value="Genomic_DNA"/>
</dbReference>
<dbReference type="GeneID" id="78773184"/>
<dbReference type="GO" id="GO:0005576">
    <property type="term" value="C:extracellular region"/>
    <property type="evidence" value="ECO:0007669"/>
    <property type="project" value="InterPro"/>
</dbReference>
<evidence type="ECO:0000256" key="1">
    <source>
        <dbReference type="SAM" id="SignalP"/>
    </source>
</evidence>
<dbReference type="SUPFAM" id="SSF57625">
    <property type="entry name" value="Invertebrate chitin-binding proteins"/>
    <property type="match status" value="1"/>
</dbReference>
<dbReference type="AlphaFoldDB" id="A0A6A5HMY0"/>
<gene>
    <name evidence="3" type="ORF">GCK72_000812</name>
</gene>
<dbReference type="Pfam" id="PF01607">
    <property type="entry name" value="CBM_14"/>
    <property type="match status" value="1"/>
</dbReference>
<feature type="chain" id="PRO_5025474591" description="Chitin-binding type-2 domain-containing protein" evidence="1">
    <location>
        <begin position="17"/>
        <end position="98"/>
    </location>
</feature>
<sequence length="98" mass="10813">MVPLLIFCFLTSACLGAPTKSYQVPIPTHGTCAYDGLTMADPQDSLAYYQCCKNLWLPKFCVEGEVFDKIKLICVPNDVPPPPPVPINHHHHPSTTSM</sequence>
<reference evidence="3 4" key="1">
    <citation type="submission" date="2019-12" db="EMBL/GenBank/DDBJ databases">
        <title>Chromosome-level assembly of the Caenorhabditis remanei genome.</title>
        <authorList>
            <person name="Teterina A.A."/>
            <person name="Willis J.H."/>
            <person name="Phillips P.C."/>
        </authorList>
    </citation>
    <scope>NUCLEOTIDE SEQUENCE [LARGE SCALE GENOMIC DNA]</scope>
    <source>
        <strain evidence="3 4">PX506</strain>
        <tissue evidence="3">Whole organism</tissue>
    </source>
</reference>